<evidence type="ECO:0000256" key="3">
    <source>
        <dbReference type="ARBA" id="ARBA00022839"/>
    </source>
</evidence>
<dbReference type="PANTHER" id="PTHR23044">
    <property type="entry name" value="3'-5' EXONUCLEASE ERI1-RELATED"/>
    <property type="match status" value="1"/>
</dbReference>
<dbReference type="InterPro" id="IPR013520">
    <property type="entry name" value="Ribonucl_H"/>
</dbReference>
<sequence>MAAQVVETMSRGPETSFLGGSSYGHITHGNLAHIDVGKLAALSEYRARSSSLAVHPNFLNGWGYPPIYVPQVRTHWFPPHLVRMVPQNHAPEYTIQEFDYFVVIDFEATCDKLKNPHPQEIIEFPSVLVNGRTGQIEDSFRTYVRPTHHQQLTDFCKHLTGIQQSQVDQGVLLSDALLLHDKWLEEKGVKHKKFAVVTWSSCDCRVILESECRFKKLKKPPYFNRWINLKIPFAKAFDGARGKLKDAVELAGLTWEGRAHSGLDDAKNTANLLIDLMSRGVKLSITNTIKWEESADYPTVTQQQIPTRRPTYVATGYRWKNPPYITVVPKRASPTNEPCVYCYCGAASVKKEFKKSENEKDGFFFGCGKCNAYGPCCNFFKWVPASETVKAR</sequence>
<evidence type="ECO:0000259" key="4">
    <source>
        <dbReference type="SMART" id="SM00479"/>
    </source>
</evidence>
<dbReference type="AlphaFoldDB" id="A0AAW1HC14"/>
<comment type="caution">
    <text evidence="5">The sequence shown here is derived from an EMBL/GenBank/DDBJ whole genome shotgun (WGS) entry which is preliminary data.</text>
</comment>
<feature type="domain" description="Exonuclease" evidence="4">
    <location>
        <begin position="100"/>
        <end position="282"/>
    </location>
</feature>
<dbReference type="InterPro" id="IPR051274">
    <property type="entry name" value="3-5_Exoribonuclease"/>
</dbReference>
<name>A0AAW1HC14_SAPOF</name>
<keyword evidence="2" id="KW-0378">Hydrolase</keyword>
<dbReference type="PANTHER" id="PTHR23044:SF61">
    <property type="entry name" value="3'-5' EXORIBONUCLEASE 1-RELATED"/>
    <property type="match status" value="1"/>
</dbReference>
<reference evidence="5" key="1">
    <citation type="submission" date="2024-03" db="EMBL/GenBank/DDBJ databases">
        <title>WGS assembly of Saponaria officinalis var. Norfolk2.</title>
        <authorList>
            <person name="Jenkins J."/>
            <person name="Shu S."/>
            <person name="Grimwood J."/>
            <person name="Barry K."/>
            <person name="Goodstein D."/>
            <person name="Schmutz J."/>
            <person name="Leebens-Mack J."/>
            <person name="Osbourn A."/>
        </authorList>
    </citation>
    <scope>NUCLEOTIDE SEQUENCE [LARGE SCALE GENOMIC DNA]</scope>
    <source>
        <strain evidence="5">JIC</strain>
    </source>
</reference>
<dbReference type="CDD" id="cd06133">
    <property type="entry name" value="ERI-1_3'hExo_like"/>
    <property type="match status" value="1"/>
</dbReference>
<dbReference type="Pfam" id="PF00929">
    <property type="entry name" value="RNase_T"/>
    <property type="match status" value="1"/>
</dbReference>
<dbReference type="EMBL" id="JBDFQZ010000012">
    <property type="protein sequence ID" value="KAK9673571.1"/>
    <property type="molecule type" value="Genomic_DNA"/>
</dbReference>
<keyword evidence="1" id="KW-0540">Nuclease</keyword>
<organism evidence="5 6">
    <name type="scientific">Saponaria officinalis</name>
    <name type="common">Common soapwort</name>
    <name type="synonym">Lychnis saponaria</name>
    <dbReference type="NCBI Taxonomy" id="3572"/>
    <lineage>
        <taxon>Eukaryota</taxon>
        <taxon>Viridiplantae</taxon>
        <taxon>Streptophyta</taxon>
        <taxon>Embryophyta</taxon>
        <taxon>Tracheophyta</taxon>
        <taxon>Spermatophyta</taxon>
        <taxon>Magnoliopsida</taxon>
        <taxon>eudicotyledons</taxon>
        <taxon>Gunneridae</taxon>
        <taxon>Pentapetalae</taxon>
        <taxon>Caryophyllales</taxon>
        <taxon>Caryophyllaceae</taxon>
        <taxon>Caryophylleae</taxon>
        <taxon>Saponaria</taxon>
    </lineage>
</organism>
<evidence type="ECO:0000313" key="6">
    <source>
        <dbReference type="Proteomes" id="UP001443914"/>
    </source>
</evidence>
<keyword evidence="3" id="KW-0269">Exonuclease</keyword>
<dbReference type="Gene3D" id="3.30.420.10">
    <property type="entry name" value="Ribonuclease H-like superfamily/Ribonuclease H"/>
    <property type="match status" value="1"/>
</dbReference>
<dbReference type="FunFam" id="3.30.420.10:FF:000068">
    <property type="entry name" value="Exonuclease domain-containing protein 1"/>
    <property type="match status" value="1"/>
</dbReference>
<dbReference type="SUPFAM" id="SSF53098">
    <property type="entry name" value="Ribonuclease H-like"/>
    <property type="match status" value="1"/>
</dbReference>
<accession>A0AAW1HC14</accession>
<dbReference type="GO" id="GO:0003676">
    <property type="term" value="F:nucleic acid binding"/>
    <property type="evidence" value="ECO:0007669"/>
    <property type="project" value="InterPro"/>
</dbReference>
<dbReference type="InterPro" id="IPR012337">
    <property type="entry name" value="RNaseH-like_sf"/>
</dbReference>
<dbReference type="InterPro" id="IPR047201">
    <property type="entry name" value="ERI-1_3'hExo-like"/>
</dbReference>
<dbReference type="InterPro" id="IPR036397">
    <property type="entry name" value="RNaseH_sf"/>
</dbReference>
<dbReference type="SMART" id="SM00479">
    <property type="entry name" value="EXOIII"/>
    <property type="match status" value="1"/>
</dbReference>
<gene>
    <name evidence="5" type="ORF">RND81_12G175900</name>
</gene>
<proteinExistence type="predicted"/>
<keyword evidence="6" id="KW-1185">Reference proteome</keyword>
<dbReference type="Proteomes" id="UP001443914">
    <property type="component" value="Unassembled WGS sequence"/>
</dbReference>
<evidence type="ECO:0000256" key="2">
    <source>
        <dbReference type="ARBA" id="ARBA00022801"/>
    </source>
</evidence>
<dbReference type="GO" id="GO:0000175">
    <property type="term" value="F:3'-5'-RNA exonuclease activity"/>
    <property type="evidence" value="ECO:0007669"/>
    <property type="project" value="InterPro"/>
</dbReference>
<protein>
    <recommendedName>
        <fullName evidence="4">Exonuclease domain-containing protein</fullName>
    </recommendedName>
</protein>
<evidence type="ECO:0000256" key="1">
    <source>
        <dbReference type="ARBA" id="ARBA00022722"/>
    </source>
</evidence>
<evidence type="ECO:0000313" key="5">
    <source>
        <dbReference type="EMBL" id="KAK9673571.1"/>
    </source>
</evidence>